<feature type="compositionally biased region" description="Gly residues" evidence="1">
    <location>
        <begin position="16"/>
        <end position="38"/>
    </location>
</feature>
<gene>
    <name evidence="2" type="ORF">DFH08DRAFT_954749</name>
</gene>
<feature type="region of interest" description="Disordered" evidence="1">
    <location>
        <begin position="13"/>
        <end position="38"/>
    </location>
</feature>
<name>A0AAD7ACK5_9AGAR</name>
<protein>
    <submittedName>
        <fullName evidence="2">Uncharacterized protein</fullName>
    </submittedName>
</protein>
<accession>A0AAD7ACK5</accession>
<reference evidence="2" key="1">
    <citation type="submission" date="2023-03" db="EMBL/GenBank/DDBJ databases">
        <title>Massive genome expansion in bonnet fungi (Mycena s.s.) driven by repeated elements and novel gene families across ecological guilds.</title>
        <authorList>
            <consortium name="Lawrence Berkeley National Laboratory"/>
            <person name="Harder C.B."/>
            <person name="Miyauchi S."/>
            <person name="Viragh M."/>
            <person name="Kuo A."/>
            <person name="Thoen E."/>
            <person name="Andreopoulos B."/>
            <person name="Lu D."/>
            <person name="Skrede I."/>
            <person name="Drula E."/>
            <person name="Henrissat B."/>
            <person name="Morin E."/>
            <person name="Kohler A."/>
            <person name="Barry K."/>
            <person name="LaButti K."/>
            <person name="Morin E."/>
            <person name="Salamov A."/>
            <person name="Lipzen A."/>
            <person name="Mereny Z."/>
            <person name="Hegedus B."/>
            <person name="Baldrian P."/>
            <person name="Stursova M."/>
            <person name="Weitz H."/>
            <person name="Taylor A."/>
            <person name="Grigoriev I.V."/>
            <person name="Nagy L.G."/>
            <person name="Martin F."/>
            <person name="Kauserud H."/>
        </authorList>
    </citation>
    <scope>NUCLEOTIDE SEQUENCE</scope>
    <source>
        <strain evidence="2">CBHHK002</strain>
    </source>
</reference>
<proteinExistence type="predicted"/>
<organism evidence="2 3">
    <name type="scientific">Mycena albidolilacea</name>
    <dbReference type="NCBI Taxonomy" id="1033008"/>
    <lineage>
        <taxon>Eukaryota</taxon>
        <taxon>Fungi</taxon>
        <taxon>Dikarya</taxon>
        <taxon>Basidiomycota</taxon>
        <taxon>Agaricomycotina</taxon>
        <taxon>Agaricomycetes</taxon>
        <taxon>Agaricomycetidae</taxon>
        <taxon>Agaricales</taxon>
        <taxon>Marasmiineae</taxon>
        <taxon>Mycenaceae</taxon>
        <taxon>Mycena</taxon>
    </lineage>
</organism>
<evidence type="ECO:0000313" key="2">
    <source>
        <dbReference type="EMBL" id="KAJ7355250.1"/>
    </source>
</evidence>
<dbReference type="EMBL" id="JARIHO010000009">
    <property type="protein sequence ID" value="KAJ7355250.1"/>
    <property type="molecule type" value="Genomic_DNA"/>
</dbReference>
<evidence type="ECO:0000313" key="3">
    <source>
        <dbReference type="Proteomes" id="UP001218218"/>
    </source>
</evidence>
<evidence type="ECO:0000256" key="1">
    <source>
        <dbReference type="SAM" id="MobiDB-lite"/>
    </source>
</evidence>
<keyword evidence="3" id="KW-1185">Reference proteome</keyword>
<comment type="caution">
    <text evidence="2">The sequence shown here is derived from an EMBL/GenBank/DDBJ whole genome shotgun (WGS) entry which is preliminary data.</text>
</comment>
<sequence length="66" mass="6753">MSRQDNESRAIYQIYGGHGGSGGPGHGNGGMGGSGGTGEGPTVIIDNKMYVVYTWVKDSKKFCAGG</sequence>
<dbReference type="Proteomes" id="UP001218218">
    <property type="component" value="Unassembled WGS sequence"/>
</dbReference>
<dbReference type="AlphaFoldDB" id="A0AAD7ACK5"/>